<keyword evidence="2" id="KW-0030">Aminoacyl-tRNA synthetase</keyword>
<feature type="domain" description="YbaK/aminoacyl-tRNA synthetase-associated" evidence="1">
    <location>
        <begin position="27"/>
        <end position="141"/>
    </location>
</feature>
<gene>
    <name evidence="2" type="ordered locus">Dvul_0019</name>
</gene>
<dbReference type="KEGG" id="dvl:Dvul_0019"/>
<dbReference type="Gene3D" id="3.90.960.10">
    <property type="entry name" value="YbaK/aminoacyl-tRNA synthetase-associated domain"/>
    <property type="match status" value="1"/>
</dbReference>
<dbReference type="Pfam" id="PF04073">
    <property type="entry name" value="tRNA_edit"/>
    <property type="match status" value="1"/>
</dbReference>
<dbReference type="AlphaFoldDB" id="A0A0H3A436"/>
<dbReference type="GO" id="GO:0004812">
    <property type="term" value="F:aminoacyl-tRNA ligase activity"/>
    <property type="evidence" value="ECO:0007669"/>
    <property type="project" value="UniProtKB-KW"/>
</dbReference>
<dbReference type="HOGENOM" id="CLU_094875_0_3_7"/>
<accession>A0A0H3A436</accession>
<dbReference type="PANTHER" id="PTHR30411:SF1">
    <property type="entry name" value="CYTOPLASMIC PROTEIN"/>
    <property type="match status" value="1"/>
</dbReference>
<name>A0A0H3A436_NITV4</name>
<dbReference type="SUPFAM" id="SSF55826">
    <property type="entry name" value="YbaK/ProRS associated domain"/>
    <property type="match status" value="1"/>
</dbReference>
<sequence length="153" mass="16398">MRVEDVKRVLAEHHVLEGYREFATSSATVELAALAAGCEPGRIAKTLSLHTAEGPVVIVAMGTARIDNRKFKDTFHEKARFIQGDDVPTLVGHPVGGVCPFALNEGVKVFLDASLRAFDPVYPAAGAPNNAVCITLADLERVTDGVWVDVCKV</sequence>
<evidence type="ECO:0000259" key="1">
    <source>
        <dbReference type="Pfam" id="PF04073"/>
    </source>
</evidence>
<dbReference type="Proteomes" id="UP000009173">
    <property type="component" value="Chromosome"/>
</dbReference>
<dbReference type="CDD" id="cd04333">
    <property type="entry name" value="ProX_deacylase"/>
    <property type="match status" value="1"/>
</dbReference>
<dbReference type="InterPro" id="IPR036754">
    <property type="entry name" value="YbaK/aa-tRNA-synt-asso_dom_sf"/>
</dbReference>
<organism evidence="2 3">
    <name type="scientific">Nitratidesulfovibrio vulgaris (strain DP4)</name>
    <name type="common">Desulfovibrio vulgaris</name>
    <dbReference type="NCBI Taxonomy" id="391774"/>
    <lineage>
        <taxon>Bacteria</taxon>
        <taxon>Pseudomonadati</taxon>
        <taxon>Thermodesulfobacteriota</taxon>
        <taxon>Desulfovibrionia</taxon>
        <taxon>Desulfovibrionales</taxon>
        <taxon>Desulfovibrionaceae</taxon>
        <taxon>Nitratidesulfovibrio</taxon>
    </lineage>
</organism>
<keyword evidence="2" id="KW-0436">Ligase</keyword>
<dbReference type="EMBL" id="CP000527">
    <property type="protein sequence ID" value="ABM27043.1"/>
    <property type="molecule type" value="Genomic_DNA"/>
</dbReference>
<dbReference type="InterPro" id="IPR007214">
    <property type="entry name" value="YbaK/aa-tRNA-synth-assoc-dom"/>
</dbReference>
<protein>
    <submittedName>
        <fullName evidence="2">YbaK/prolyl-tRNA synthetase associated region</fullName>
    </submittedName>
</protein>
<evidence type="ECO:0000313" key="2">
    <source>
        <dbReference type="EMBL" id="ABM27043.1"/>
    </source>
</evidence>
<evidence type="ECO:0000313" key="3">
    <source>
        <dbReference type="Proteomes" id="UP000009173"/>
    </source>
</evidence>
<reference evidence="3" key="1">
    <citation type="journal article" date="2009" name="Environ. Microbiol.">
        <title>Contribution of mobile genetic elements to Desulfovibrio vulgaris genome plasticity.</title>
        <authorList>
            <person name="Walker C.B."/>
            <person name="Stolyar S."/>
            <person name="Chivian D."/>
            <person name="Pinel N."/>
            <person name="Gabster J.A."/>
            <person name="Dehal P.S."/>
            <person name="He Z."/>
            <person name="Yang Z.K."/>
            <person name="Yen H.C."/>
            <person name="Zhou J."/>
            <person name="Wall J.D."/>
            <person name="Hazen T.C."/>
            <person name="Arkin A.P."/>
            <person name="Stahl D.A."/>
        </authorList>
    </citation>
    <scope>NUCLEOTIDE SEQUENCE [LARGE SCALE GENOMIC DNA]</scope>
    <source>
        <strain evidence="3">DP4</strain>
    </source>
</reference>
<proteinExistence type="predicted"/>
<dbReference type="RefSeq" id="WP_011791328.1">
    <property type="nucleotide sequence ID" value="NC_008751.1"/>
</dbReference>
<dbReference type="GO" id="GO:0002161">
    <property type="term" value="F:aminoacyl-tRNA deacylase activity"/>
    <property type="evidence" value="ECO:0007669"/>
    <property type="project" value="InterPro"/>
</dbReference>
<dbReference type="PANTHER" id="PTHR30411">
    <property type="entry name" value="CYTOPLASMIC PROTEIN"/>
    <property type="match status" value="1"/>
</dbReference>